<feature type="transmembrane region" description="Helical" evidence="1">
    <location>
        <begin position="33"/>
        <end position="53"/>
    </location>
</feature>
<accession>A0A3M8APH9</accession>
<comment type="caution">
    <text evidence="2">The sequence shown here is derived from an EMBL/GenBank/DDBJ whole genome shotgun (WGS) entry which is preliminary data.</text>
</comment>
<keyword evidence="3" id="KW-1185">Reference proteome</keyword>
<proteinExistence type="predicted"/>
<organism evidence="2 3">
    <name type="scientific">Brevibacillus gelatini</name>
    <dbReference type="NCBI Taxonomy" id="1655277"/>
    <lineage>
        <taxon>Bacteria</taxon>
        <taxon>Bacillati</taxon>
        <taxon>Bacillota</taxon>
        <taxon>Bacilli</taxon>
        <taxon>Bacillales</taxon>
        <taxon>Paenibacillaceae</taxon>
        <taxon>Brevibacillus</taxon>
    </lineage>
</organism>
<evidence type="ECO:0000256" key="1">
    <source>
        <dbReference type="SAM" id="Phobius"/>
    </source>
</evidence>
<reference evidence="2 3" key="1">
    <citation type="submission" date="2018-10" db="EMBL/GenBank/DDBJ databases">
        <title>Phylogenomics of Brevibacillus.</title>
        <authorList>
            <person name="Dunlap C."/>
        </authorList>
    </citation>
    <scope>NUCLEOTIDE SEQUENCE [LARGE SCALE GENOMIC DNA]</scope>
    <source>
        <strain evidence="2 3">DSM 100115</strain>
    </source>
</reference>
<dbReference type="EMBL" id="RHHS01000052">
    <property type="protein sequence ID" value="RNB52963.1"/>
    <property type="molecule type" value="Genomic_DNA"/>
</dbReference>
<keyword evidence="1" id="KW-0812">Transmembrane</keyword>
<evidence type="ECO:0000313" key="3">
    <source>
        <dbReference type="Proteomes" id="UP000268829"/>
    </source>
</evidence>
<dbReference type="AlphaFoldDB" id="A0A3M8APH9"/>
<protein>
    <submittedName>
        <fullName evidence="2">Uncharacterized protein</fullName>
    </submittedName>
</protein>
<dbReference type="RefSeq" id="WP_122906482.1">
    <property type="nucleotide sequence ID" value="NZ_RHHS01000052.1"/>
</dbReference>
<sequence length="110" mass="12131">MKDRLWFWLSLLCGLLASAGSLALWYVLLSEKSPGSVLTFLCLGLPALLGLVASFVKPPVILLSFVVSLPLCLYLSMNADKFFFFLIASLLYLLSGVLKCKTAKASWLPW</sequence>
<dbReference type="Proteomes" id="UP000268829">
    <property type="component" value="Unassembled WGS sequence"/>
</dbReference>
<evidence type="ECO:0000313" key="2">
    <source>
        <dbReference type="EMBL" id="RNB52963.1"/>
    </source>
</evidence>
<feature type="transmembrane region" description="Helical" evidence="1">
    <location>
        <begin position="60"/>
        <end position="76"/>
    </location>
</feature>
<feature type="transmembrane region" description="Helical" evidence="1">
    <location>
        <begin position="82"/>
        <end position="100"/>
    </location>
</feature>
<gene>
    <name evidence="2" type="ORF">EDM57_20160</name>
</gene>
<keyword evidence="1" id="KW-0472">Membrane</keyword>
<keyword evidence="1" id="KW-1133">Transmembrane helix</keyword>
<name>A0A3M8APH9_9BACL</name>
<dbReference type="OrthoDB" id="9930208at2"/>